<organism evidence="10">
    <name type="scientific">Sarcoptes scabiei</name>
    <name type="common">Itch mite</name>
    <name type="synonym">Acarus scabiei</name>
    <dbReference type="NCBI Taxonomy" id="52283"/>
    <lineage>
        <taxon>Eukaryota</taxon>
        <taxon>Metazoa</taxon>
        <taxon>Ecdysozoa</taxon>
        <taxon>Arthropoda</taxon>
        <taxon>Chelicerata</taxon>
        <taxon>Arachnida</taxon>
        <taxon>Acari</taxon>
        <taxon>Acariformes</taxon>
        <taxon>Sarcoptiformes</taxon>
        <taxon>Astigmata</taxon>
        <taxon>Psoroptidia</taxon>
        <taxon>Sarcoptoidea</taxon>
        <taxon>Sarcoptidae</taxon>
        <taxon>Sarcoptinae</taxon>
        <taxon>Sarcoptes</taxon>
    </lineage>
</organism>
<dbReference type="CDD" id="cd14690">
    <property type="entry name" value="bZIP_CREB1"/>
    <property type="match status" value="1"/>
</dbReference>
<keyword evidence="12" id="KW-1185">Reference proteome</keyword>
<evidence type="ECO:0000256" key="2">
    <source>
        <dbReference type="ARBA" id="ARBA00023015"/>
    </source>
</evidence>
<protein>
    <submittedName>
        <fullName evidence="10">Cyclic AMP-responsive element-binding protein 1</fullName>
    </submittedName>
</protein>
<dbReference type="SMART" id="SM00338">
    <property type="entry name" value="BRLZ"/>
    <property type="match status" value="1"/>
</dbReference>
<evidence type="ECO:0000256" key="7">
    <source>
        <dbReference type="SAM" id="MobiDB-lite"/>
    </source>
</evidence>
<dbReference type="GO" id="GO:0000978">
    <property type="term" value="F:RNA polymerase II cis-regulatory region sequence-specific DNA binding"/>
    <property type="evidence" value="ECO:0007669"/>
    <property type="project" value="TreeGrafter"/>
</dbReference>
<dbReference type="OrthoDB" id="5970722at2759"/>
<evidence type="ECO:0000256" key="1">
    <source>
        <dbReference type="ARBA" id="ARBA00004123"/>
    </source>
</evidence>
<feature type="domain" description="BZIP" evidence="8">
    <location>
        <begin position="309"/>
        <end position="360"/>
    </location>
</feature>
<keyword evidence="5" id="KW-0539">Nucleus</keyword>
<dbReference type="EMBL" id="WVUK01000055">
    <property type="protein sequence ID" value="KAF7493694.1"/>
    <property type="molecule type" value="Genomic_DNA"/>
</dbReference>
<evidence type="ECO:0000256" key="4">
    <source>
        <dbReference type="ARBA" id="ARBA00023163"/>
    </source>
</evidence>
<evidence type="ECO:0000256" key="3">
    <source>
        <dbReference type="ARBA" id="ARBA00023125"/>
    </source>
</evidence>
<accession>A0A834VG23</accession>
<evidence type="ECO:0000259" key="8">
    <source>
        <dbReference type="PROSITE" id="PS50217"/>
    </source>
</evidence>
<dbReference type="FunFam" id="1.20.5.170:FF:000003">
    <property type="entry name" value="cAMP-responsive element modulator isoform X2"/>
    <property type="match status" value="1"/>
</dbReference>
<dbReference type="PROSITE" id="PS50953">
    <property type="entry name" value="KID"/>
    <property type="match status" value="1"/>
</dbReference>
<proteinExistence type="predicted"/>
<evidence type="ECO:0000313" key="11">
    <source>
        <dbReference type="EnsemblMetazoa" id="KAF7493694.1"/>
    </source>
</evidence>
<dbReference type="PANTHER" id="PTHR45879">
    <property type="entry name" value="CYCLIC AMP RESPONSE ELEMENT-BINDING PROTEIN B"/>
    <property type="match status" value="1"/>
</dbReference>
<dbReference type="Gene3D" id="1.20.5.170">
    <property type="match status" value="1"/>
</dbReference>
<evidence type="ECO:0000313" key="10">
    <source>
        <dbReference type="EMBL" id="KAF7493694.1"/>
    </source>
</evidence>
<keyword evidence="4" id="KW-0804">Transcription</keyword>
<sequence length="367" mass="40299">MVTSDSGSMSIVQFHLPTNQTAMVQSVIQPNHQSVIQQTNPISAIQLPKNVILVNKIAPGSVIQSTETEPMIKEDTEQQSVQIYEDESKRRREILARRPSYRKILSDLSATEATSAAATTATTRVVTATNTIESTTAQKNGNNKVEANNELRESQNSAQQQSAQQQQQLQQQQQQQQQQSSSSTPVSSVSISSGGTVAPPSVLPTQPSQSQTSTISIPSSYIKMLPSIQINPQDGSTTTIQGIPTIMTNSNTGSSTIVQYATSSHDGQFIVPDLQAYQLRPTNHPAIAQNVVMATATPNIPTPNVDEAVKKREMRLLKNREAAKECRRKKKEYIKCLENRVAVLENQNKALIEELKTLKELYCKKSD</sequence>
<feature type="domain" description="KID" evidence="9">
    <location>
        <begin position="68"/>
        <end position="127"/>
    </location>
</feature>
<reference evidence="11" key="3">
    <citation type="submission" date="2022-06" db="UniProtKB">
        <authorList>
            <consortium name="EnsemblMetazoa"/>
        </authorList>
    </citation>
    <scope>IDENTIFICATION</scope>
</reference>
<dbReference type="PROSITE" id="PS50217">
    <property type="entry name" value="BZIP"/>
    <property type="match status" value="1"/>
</dbReference>
<evidence type="ECO:0000256" key="5">
    <source>
        <dbReference type="ARBA" id="ARBA00023242"/>
    </source>
</evidence>
<dbReference type="InterPro" id="IPR004827">
    <property type="entry name" value="bZIP"/>
</dbReference>
<reference evidence="10" key="2">
    <citation type="submission" date="2020-01" db="EMBL/GenBank/DDBJ databases">
        <authorList>
            <person name="Korhonen P.K.K."/>
            <person name="Guangxu M.G."/>
            <person name="Wang T.W."/>
            <person name="Stroehlein A.J.S."/>
            <person name="Young N.D."/>
            <person name="Ang C.-S.A."/>
            <person name="Fernando D.W.F."/>
            <person name="Lu H.L."/>
            <person name="Taylor S.T."/>
            <person name="Ehtesham M.E.M."/>
            <person name="Najaraj S.H.N."/>
            <person name="Harsha G.H.G."/>
            <person name="Madugundu A.M."/>
            <person name="Renuse S.R."/>
            <person name="Holt D.H."/>
            <person name="Pandey A.P."/>
            <person name="Papenfuss A.P."/>
            <person name="Gasser R.B.G."/>
            <person name="Fischer K.F."/>
        </authorList>
    </citation>
    <scope>NUCLEOTIDE SEQUENCE</scope>
    <source>
        <strain evidence="10">SSS_KF_BRIS2020</strain>
    </source>
</reference>
<dbReference type="PROSITE" id="PS00036">
    <property type="entry name" value="BZIP_BASIC"/>
    <property type="match status" value="1"/>
</dbReference>
<dbReference type="Pfam" id="PF02173">
    <property type="entry name" value="pKID"/>
    <property type="match status" value="1"/>
</dbReference>
<dbReference type="GO" id="GO:0000981">
    <property type="term" value="F:DNA-binding transcription factor activity, RNA polymerase II-specific"/>
    <property type="evidence" value="ECO:0007669"/>
    <property type="project" value="TreeGrafter"/>
</dbReference>
<dbReference type="SUPFAM" id="SSF57959">
    <property type="entry name" value="Leucine zipper domain"/>
    <property type="match status" value="1"/>
</dbReference>
<evidence type="ECO:0000259" key="9">
    <source>
        <dbReference type="PROSITE" id="PS50953"/>
    </source>
</evidence>
<dbReference type="InterPro" id="IPR046347">
    <property type="entry name" value="bZIP_sf"/>
</dbReference>
<name>A0A834VG23_SARSC</name>
<feature type="compositionally biased region" description="Low complexity" evidence="7">
    <location>
        <begin position="204"/>
        <end position="215"/>
    </location>
</feature>
<dbReference type="GO" id="GO:0005667">
    <property type="term" value="C:transcription regulator complex"/>
    <property type="evidence" value="ECO:0007669"/>
    <property type="project" value="TreeGrafter"/>
</dbReference>
<dbReference type="Pfam" id="PF00170">
    <property type="entry name" value="bZIP_1"/>
    <property type="match status" value="1"/>
</dbReference>
<dbReference type="PRINTS" id="PR00041">
    <property type="entry name" value="LEUZIPPRCREB"/>
</dbReference>
<feature type="compositionally biased region" description="Polar residues" evidence="7">
    <location>
        <begin position="132"/>
        <end position="146"/>
    </location>
</feature>
<dbReference type="AlphaFoldDB" id="A0A834VG23"/>
<comment type="subcellular location">
    <subcellularLocation>
        <location evidence="1">Nucleus</location>
    </subcellularLocation>
</comment>
<dbReference type="EnsemblMetazoa" id="SSS_3479s_mrna">
    <property type="protein sequence ID" value="KAF7493694.1"/>
    <property type="gene ID" value="SSS_3479"/>
</dbReference>
<dbReference type="Proteomes" id="UP000070412">
    <property type="component" value="Unassembled WGS sequence"/>
</dbReference>
<evidence type="ECO:0000313" key="12">
    <source>
        <dbReference type="Proteomes" id="UP000070412"/>
    </source>
</evidence>
<feature type="region of interest" description="Disordered" evidence="7">
    <location>
        <begin position="132"/>
        <end position="215"/>
    </location>
</feature>
<keyword evidence="2" id="KW-0805">Transcription regulation</keyword>
<evidence type="ECO:0000256" key="6">
    <source>
        <dbReference type="SAM" id="Coils"/>
    </source>
</evidence>
<dbReference type="InterPro" id="IPR001630">
    <property type="entry name" value="Leuzip_CREB"/>
</dbReference>
<gene>
    <name evidence="10" type="ORF">SSS_3479</name>
</gene>
<feature type="coiled-coil region" evidence="6">
    <location>
        <begin position="327"/>
        <end position="361"/>
    </location>
</feature>
<dbReference type="GO" id="GO:0005634">
    <property type="term" value="C:nucleus"/>
    <property type="evidence" value="ECO:0007669"/>
    <property type="project" value="UniProtKB-SubCell"/>
</dbReference>
<feature type="compositionally biased region" description="Low complexity" evidence="7">
    <location>
        <begin position="154"/>
        <end position="193"/>
    </location>
</feature>
<keyword evidence="6" id="KW-0175">Coiled coil</keyword>
<reference evidence="12" key="1">
    <citation type="journal article" date="2020" name="PLoS Negl. Trop. Dis.">
        <title>High-quality nuclear genome for Sarcoptes scabiei-A critical resource for a neglected parasite.</title>
        <authorList>
            <person name="Korhonen P.K."/>
            <person name="Gasser R.B."/>
            <person name="Ma G."/>
            <person name="Wang T."/>
            <person name="Stroehlein A.J."/>
            <person name="Young N.D."/>
            <person name="Ang C.S."/>
            <person name="Fernando D.D."/>
            <person name="Lu H.C."/>
            <person name="Taylor S."/>
            <person name="Reynolds S.L."/>
            <person name="Mofiz E."/>
            <person name="Najaraj S.H."/>
            <person name="Gowda H."/>
            <person name="Madugundu A."/>
            <person name="Renuse S."/>
            <person name="Holt D."/>
            <person name="Pandey A."/>
            <person name="Papenfuss A.T."/>
            <person name="Fischer K."/>
        </authorList>
    </citation>
    <scope>NUCLEOTIDE SEQUENCE [LARGE SCALE GENOMIC DNA]</scope>
</reference>
<dbReference type="InterPro" id="IPR003102">
    <property type="entry name" value="CREB1-like_pKID"/>
</dbReference>
<dbReference type="PANTHER" id="PTHR45879:SF3">
    <property type="entry name" value="CYCLIC AMP RESPONSE ELEMENT-BINDING PROTEIN B"/>
    <property type="match status" value="1"/>
</dbReference>
<keyword evidence="3" id="KW-0238">DNA-binding</keyword>